<dbReference type="Proteomes" id="UP001295423">
    <property type="component" value="Unassembled WGS sequence"/>
</dbReference>
<evidence type="ECO:0000313" key="4">
    <source>
        <dbReference type="Proteomes" id="UP001295423"/>
    </source>
</evidence>
<evidence type="ECO:0000256" key="2">
    <source>
        <dbReference type="SAM" id="SignalP"/>
    </source>
</evidence>
<feature type="chain" id="PRO_5042107522" description="Thiamine pyrimidine synthase" evidence="2">
    <location>
        <begin position="20"/>
        <end position="448"/>
    </location>
</feature>
<gene>
    <name evidence="3" type="ORF">CYCCA115_LOCUS7876</name>
</gene>
<name>A0AAD2CPR8_9STRA</name>
<accession>A0AAD2CPR8</accession>
<dbReference type="PANTHER" id="PTHR38360">
    <property type="entry name" value="OS03G0120000 PROTEIN"/>
    <property type="match status" value="1"/>
</dbReference>
<dbReference type="Gene3D" id="3.40.50.1980">
    <property type="entry name" value="Nitrogenase molybdenum iron protein domain"/>
    <property type="match status" value="1"/>
</dbReference>
<protein>
    <recommendedName>
        <fullName evidence="5">Thiamine pyrimidine synthase</fullName>
    </recommendedName>
</protein>
<dbReference type="AlphaFoldDB" id="A0AAD2CPR8"/>
<keyword evidence="4" id="KW-1185">Reference proteome</keyword>
<comment type="caution">
    <text evidence="3">The sequence shown here is derived from an EMBL/GenBank/DDBJ whole genome shotgun (WGS) entry which is preliminary data.</text>
</comment>
<evidence type="ECO:0000313" key="3">
    <source>
        <dbReference type="EMBL" id="CAJ1942296.1"/>
    </source>
</evidence>
<proteinExistence type="predicted"/>
<organism evidence="3 4">
    <name type="scientific">Cylindrotheca closterium</name>
    <dbReference type="NCBI Taxonomy" id="2856"/>
    <lineage>
        <taxon>Eukaryota</taxon>
        <taxon>Sar</taxon>
        <taxon>Stramenopiles</taxon>
        <taxon>Ochrophyta</taxon>
        <taxon>Bacillariophyta</taxon>
        <taxon>Bacillariophyceae</taxon>
        <taxon>Bacillariophycidae</taxon>
        <taxon>Bacillariales</taxon>
        <taxon>Bacillariaceae</taxon>
        <taxon>Cylindrotheca</taxon>
    </lineage>
</organism>
<feature type="signal peptide" evidence="2">
    <location>
        <begin position="1"/>
        <end position="19"/>
    </location>
</feature>
<reference evidence="3" key="1">
    <citation type="submission" date="2023-08" db="EMBL/GenBank/DDBJ databases">
        <authorList>
            <person name="Audoor S."/>
            <person name="Bilcke G."/>
        </authorList>
    </citation>
    <scope>NUCLEOTIDE SEQUENCE</scope>
</reference>
<dbReference type="EMBL" id="CAKOGP040001112">
    <property type="protein sequence ID" value="CAJ1942296.1"/>
    <property type="molecule type" value="Genomic_DNA"/>
</dbReference>
<evidence type="ECO:0000256" key="1">
    <source>
        <dbReference type="SAM" id="MobiDB-lite"/>
    </source>
</evidence>
<evidence type="ECO:0008006" key="5">
    <source>
        <dbReference type="Google" id="ProtNLM"/>
    </source>
</evidence>
<dbReference type="PANTHER" id="PTHR38360:SF1">
    <property type="entry name" value="F12P19.7"/>
    <property type="match status" value="1"/>
</dbReference>
<dbReference type="SUPFAM" id="SSF53807">
    <property type="entry name" value="Helical backbone' metal receptor"/>
    <property type="match status" value="1"/>
</dbReference>
<feature type="region of interest" description="Disordered" evidence="1">
    <location>
        <begin position="404"/>
        <end position="429"/>
    </location>
</feature>
<keyword evidence="2" id="KW-0732">Signal</keyword>
<sequence length="448" mass="49235">MKLSYHLLLLALLQSSVNGNNSQQCVTSVDAANDYFPEKVQPTESEQWSIEYQNTYKVLTNSWANKTYLLYQCGTEPPQNENQYDAIFSVPVQGISLSSTPQVTFIELLNRRTSIAAWVGSFGFIHSPCLSKMIDDGDVATLQPDDGTNATLLTDSGLENTVFFAGGDTTYENEVQVHAYEENFNLATFEWVKFYSAFFNLEKEANEIFDATKTRYDCTVQNAGILSADQEKKPTVLWGSWCESCGGWFVAKSCPEYYCEFAESCGATLLTTEAGSVTTSWGVNYMTTEEFVEFGKDADHFIYTATDVLSTVYGTFKDDFANMKAVLNNEVYDTAGAGPNSWFEQRLAEPDAILQDFCTIVGTENPAVLHKLSFLRHVDDVVPVNGVCADIATQLEPLGTDCEALTDAPQEGNDAPADPAADEDTKEDSAPGAKFVLGMVGLLAAFLL</sequence>